<dbReference type="PANTHER" id="PTHR10353">
    <property type="entry name" value="GLYCOSYL HYDROLASE"/>
    <property type="match status" value="1"/>
</dbReference>
<organism evidence="3 4">
    <name type="scientific">Cannabis sativa</name>
    <name type="common">Hemp</name>
    <name type="synonym">Marijuana</name>
    <dbReference type="NCBI Taxonomy" id="3483"/>
    <lineage>
        <taxon>Eukaryota</taxon>
        <taxon>Viridiplantae</taxon>
        <taxon>Streptophyta</taxon>
        <taxon>Embryophyta</taxon>
        <taxon>Tracheophyta</taxon>
        <taxon>Spermatophyta</taxon>
        <taxon>Magnoliopsida</taxon>
        <taxon>eudicotyledons</taxon>
        <taxon>Gunneridae</taxon>
        <taxon>Pentapetalae</taxon>
        <taxon>rosids</taxon>
        <taxon>fabids</taxon>
        <taxon>Rosales</taxon>
        <taxon>Cannabaceae</taxon>
        <taxon>Cannabis</taxon>
    </lineage>
</organism>
<evidence type="ECO:0000313" key="3">
    <source>
        <dbReference type="EnsemblPlants" id="cds.evm.model.03.2004"/>
    </source>
</evidence>
<comment type="similarity">
    <text evidence="1">Belongs to the glycosyl hydrolase 1 family.</text>
</comment>
<keyword evidence="2" id="KW-0732">Signal</keyword>
<feature type="chain" id="PRO_5030931844" description="Beta-glucosidase" evidence="2">
    <location>
        <begin position="17"/>
        <end position="974"/>
    </location>
</feature>
<evidence type="ECO:0000256" key="2">
    <source>
        <dbReference type="SAM" id="SignalP"/>
    </source>
</evidence>
<feature type="signal peptide" evidence="2">
    <location>
        <begin position="1"/>
        <end position="16"/>
    </location>
</feature>
<evidence type="ECO:0000313" key="4">
    <source>
        <dbReference type="Proteomes" id="UP000596661"/>
    </source>
</evidence>
<dbReference type="EMBL" id="UZAU01000349">
    <property type="status" value="NOT_ANNOTATED_CDS"/>
    <property type="molecule type" value="Genomic_DNA"/>
</dbReference>
<sequence>MIFFFVALLISYGGGAVDLSEDAATVLSGPESNGLNRAQFPMGFVFGTATSAYQVEGMALKDGRGPSIWDVFINNTPGLIANNGTADVAVDQYHRYREDINIMKKLNFDAYRFSISWSRIFPDGTGKVNWKGVAYYNRLIDYLLKSGITPYANLYHYDLPETLEEKYLGWLNKQVIEDFADYAEFCFKTFGDRVKNWMTFNEPRVVAALGYDNGLHAPGRCSKPFGNCTAGNSATEPYIAAHNLILSHAAAVQRYRQKFQAEQKGRIGILLDFSWYEPLTRSKADNYAAQRARDFHVGWFIHPIVYGEYPRTMEEIVGKRLPKFTEEEIKMVKGSMDFVGINQYTAYYIYDPHQPKSKDLGYQQDWNVGYAFEKNGVPIGPRANSYWLYQVPWGLYKCLTYIKHHYGNPTVILSENEGLHDSTRINYYKSYIAELKKAVDEGVNVVGYFAWSLLDNFEWRLGYTSRFGIVYVDFHNLKSYGAGAVELSEEASTFSGPENGGLSRAQFPMGFVFGTATSAYQVEGMAHKDGRGPSIWDVFIKNPGIVANNGTGEVSVDQYHRYKEDIDIMKKLNFDAYRFSISWSRIFPEGTGKVNWKGVAYYNRLINYLLKQGITPYANLYHYDLPEALEKKYMGLLNDQVVKDFADYADFCFKTFGDRVKNWMTFNEPRVVAALGYDTGFFAPGRCSKAYGNCTAGNSATEPYIAAHHLILSHAAAVQRYRQKYQQKQKGKIGILLDFVWYEPLTRSKADNYAAQRARDFHVGWFIHPIVYGEYPKTMQEIVGKRLPKFTKDEIKMVKGSMDFVGINQYTAYYIYDPHQPKPKVLGYQQDWNAGFAYKKNRVPIGPRAYSSWLYQVPWGLYKCLTYIKEHYGNPTVILSENGMDDPGNVTMAQGLHDTTRIKFYKNYLTQLKKAVDEGANVVGYFAWSLLDNFEWRLGYTSRFGIVYVDFHTLKRSPKMSAYWFQKLLQRNKH</sequence>
<dbReference type="Pfam" id="PF00232">
    <property type="entry name" value="Glyco_hydro_1"/>
    <property type="match status" value="2"/>
</dbReference>
<reference evidence="3" key="2">
    <citation type="submission" date="2021-03" db="UniProtKB">
        <authorList>
            <consortium name="EnsemblPlants"/>
        </authorList>
    </citation>
    <scope>IDENTIFICATION</scope>
</reference>
<dbReference type="Gramene" id="evm.model.03.2004">
    <property type="protein sequence ID" value="cds.evm.model.03.2004"/>
    <property type="gene ID" value="evm.TU.03.2004"/>
</dbReference>
<evidence type="ECO:0000256" key="1">
    <source>
        <dbReference type="ARBA" id="ARBA00010838"/>
    </source>
</evidence>
<dbReference type="Proteomes" id="UP000596661">
    <property type="component" value="Chromosome 3"/>
</dbReference>
<name>A0A803P7I6_CANSA</name>
<accession>A0A803P7I6</accession>
<dbReference type="FunFam" id="3.20.20.80:FF:000041">
    <property type="entry name" value="Beta-glucosidase 7"/>
    <property type="match status" value="2"/>
</dbReference>
<dbReference type="PANTHER" id="PTHR10353:SF28">
    <property type="entry name" value="BETA-GLUCOSIDASE 44"/>
    <property type="match status" value="1"/>
</dbReference>
<keyword evidence="4" id="KW-1185">Reference proteome</keyword>
<dbReference type="PRINTS" id="PR00131">
    <property type="entry name" value="GLHYDRLASE1"/>
</dbReference>
<dbReference type="InterPro" id="IPR017853">
    <property type="entry name" value="GH"/>
</dbReference>
<dbReference type="InterPro" id="IPR001360">
    <property type="entry name" value="Glyco_hydro_1"/>
</dbReference>
<reference evidence="3" key="1">
    <citation type="submission" date="2018-11" db="EMBL/GenBank/DDBJ databases">
        <authorList>
            <person name="Grassa J C."/>
        </authorList>
    </citation>
    <scope>NUCLEOTIDE SEQUENCE [LARGE SCALE GENOMIC DNA]</scope>
</reference>
<proteinExistence type="inferred from homology"/>
<dbReference type="GO" id="GO:0008422">
    <property type="term" value="F:beta-glucosidase activity"/>
    <property type="evidence" value="ECO:0007669"/>
    <property type="project" value="TreeGrafter"/>
</dbReference>
<dbReference type="EnsemblPlants" id="evm.model.03.2004">
    <property type="protein sequence ID" value="cds.evm.model.03.2004"/>
    <property type="gene ID" value="evm.TU.03.2004"/>
</dbReference>
<evidence type="ECO:0008006" key="5">
    <source>
        <dbReference type="Google" id="ProtNLM"/>
    </source>
</evidence>
<dbReference type="OMA" id="SHTEVWH"/>
<dbReference type="SUPFAM" id="SSF51445">
    <property type="entry name" value="(Trans)glycosidases"/>
    <property type="match status" value="2"/>
</dbReference>
<dbReference type="Gene3D" id="3.20.20.80">
    <property type="entry name" value="Glycosidases"/>
    <property type="match status" value="2"/>
</dbReference>
<dbReference type="AlphaFoldDB" id="A0A803P7I6"/>
<protein>
    <recommendedName>
        <fullName evidence="5">Beta-glucosidase</fullName>
    </recommendedName>
</protein>
<dbReference type="GO" id="GO:0005975">
    <property type="term" value="P:carbohydrate metabolic process"/>
    <property type="evidence" value="ECO:0007669"/>
    <property type="project" value="InterPro"/>
</dbReference>